<feature type="region of interest" description="Disordered" evidence="1">
    <location>
        <begin position="108"/>
        <end position="143"/>
    </location>
</feature>
<dbReference type="GeneID" id="30200905"/>
<gene>
    <name evidence="2" type="ORF">WICANDRAFT_64040</name>
</gene>
<protein>
    <submittedName>
        <fullName evidence="2">Uncharacterized protein</fullName>
    </submittedName>
</protein>
<reference evidence="2 3" key="1">
    <citation type="journal article" date="2016" name="Proc. Natl. Acad. Sci. U.S.A.">
        <title>Comparative genomics of biotechnologically important yeasts.</title>
        <authorList>
            <person name="Riley R."/>
            <person name="Haridas S."/>
            <person name="Wolfe K.H."/>
            <person name="Lopes M.R."/>
            <person name="Hittinger C.T."/>
            <person name="Goeker M."/>
            <person name="Salamov A.A."/>
            <person name="Wisecaver J.H."/>
            <person name="Long T.M."/>
            <person name="Calvey C.H."/>
            <person name="Aerts A.L."/>
            <person name="Barry K.W."/>
            <person name="Choi C."/>
            <person name="Clum A."/>
            <person name="Coughlan A.Y."/>
            <person name="Deshpande S."/>
            <person name="Douglass A.P."/>
            <person name="Hanson S.J."/>
            <person name="Klenk H.-P."/>
            <person name="LaButti K.M."/>
            <person name="Lapidus A."/>
            <person name="Lindquist E.A."/>
            <person name="Lipzen A.M."/>
            <person name="Meier-Kolthoff J.P."/>
            <person name="Ohm R.A."/>
            <person name="Otillar R.P."/>
            <person name="Pangilinan J.L."/>
            <person name="Peng Y."/>
            <person name="Rokas A."/>
            <person name="Rosa C.A."/>
            <person name="Scheuner C."/>
            <person name="Sibirny A.A."/>
            <person name="Slot J.C."/>
            <person name="Stielow J.B."/>
            <person name="Sun H."/>
            <person name="Kurtzman C.P."/>
            <person name="Blackwell M."/>
            <person name="Grigoriev I.V."/>
            <person name="Jeffries T.W."/>
        </authorList>
    </citation>
    <scope>NUCLEOTIDE SEQUENCE [LARGE SCALE GENOMIC DNA]</scope>
    <source>
        <strain evidence="3">ATCC 58044 / CBS 1984 / NCYC 433 / NRRL Y-366-8</strain>
    </source>
</reference>
<feature type="region of interest" description="Disordered" evidence="1">
    <location>
        <begin position="62"/>
        <end position="93"/>
    </location>
</feature>
<dbReference type="EMBL" id="KV454212">
    <property type="protein sequence ID" value="ODQ57887.1"/>
    <property type="molecule type" value="Genomic_DNA"/>
</dbReference>
<feature type="region of interest" description="Disordered" evidence="1">
    <location>
        <begin position="1"/>
        <end position="21"/>
    </location>
</feature>
<dbReference type="Proteomes" id="UP000094112">
    <property type="component" value="Unassembled WGS sequence"/>
</dbReference>
<evidence type="ECO:0000256" key="1">
    <source>
        <dbReference type="SAM" id="MobiDB-lite"/>
    </source>
</evidence>
<feature type="compositionally biased region" description="Polar residues" evidence="1">
    <location>
        <begin position="120"/>
        <end position="133"/>
    </location>
</feature>
<sequence length="143" mass="16487">MSGTNFKILKSTSNDASKTPNTQLKFKLADKNSFRTKLESIQTKFLWGQKFVIAPKFIAASISPSPESSDNDEDDQIADSDSADDDEEDEYFDKETLKRLRRLMKRETQCEKDHYEKRNPSFNYLSPVSSIFSEPSEEEKNKN</sequence>
<dbReference type="AlphaFoldDB" id="A0A1E3NZ58"/>
<name>A0A1E3NZ58_WICAA</name>
<organism evidence="2 3">
    <name type="scientific">Wickerhamomyces anomalus (strain ATCC 58044 / CBS 1984 / NCYC 433 / NRRL Y-366-8)</name>
    <name type="common">Yeast</name>
    <name type="synonym">Hansenula anomala</name>
    <dbReference type="NCBI Taxonomy" id="683960"/>
    <lineage>
        <taxon>Eukaryota</taxon>
        <taxon>Fungi</taxon>
        <taxon>Dikarya</taxon>
        <taxon>Ascomycota</taxon>
        <taxon>Saccharomycotina</taxon>
        <taxon>Saccharomycetes</taxon>
        <taxon>Phaffomycetales</taxon>
        <taxon>Wickerhamomycetaceae</taxon>
        <taxon>Wickerhamomyces</taxon>
    </lineage>
</organism>
<proteinExistence type="predicted"/>
<feature type="compositionally biased region" description="Basic and acidic residues" evidence="1">
    <location>
        <begin position="108"/>
        <end position="119"/>
    </location>
</feature>
<keyword evidence="3" id="KW-1185">Reference proteome</keyword>
<evidence type="ECO:0000313" key="3">
    <source>
        <dbReference type="Proteomes" id="UP000094112"/>
    </source>
</evidence>
<dbReference type="RefSeq" id="XP_019037094.1">
    <property type="nucleotide sequence ID" value="XM_019183659.1"/>
</dbReference>
<accession>A0A1E3NZ58</accession>
<evidence type="ECO:0000313" key="2">
    <source>
        <dbReference type="EMBL" id="ODQ57887.1"/>
    </source>
</evidence>
<feature type="compositionally biased region" description="Acidic residues" evidence="1">
    <location>
        <begin position="69"/>
        <end position="92"/>
    </location>
</feature>